<protein>
    <submittedName>
        <fullName evidence="1">AAA family ATPase</fullName>
    </submittedName>
</protein>
<dbReference type="AlphaFoldDB" id="A0A9D2GJC7"/>
<gene>
    <name evidence="1" type="ORF">IAA17_10975</name>
</gene>
<reference evidence="1" key="1">
    <citation type="journal article" date="2021" name="PeerJ">
        <title>Extensive microbial diversity within the chicken gut microbiome revealed by metagenomics and culture.</title>
        <authorList>
            <person name="Gilroy R."/>
            <person name="Ravi A."/>
            <person name="Getino M."/>
            <person name="Pursley I."/>
            <person name="Horton D.L."/>
            <person name="Alikhan N.F."/>
            <person name="Baker D."/>
            <person name="Gharbi K."/>
            <person name="Hall N."/>
            <person name="Watson M."/>
            <person name="Adriaenssens E.M."/>
            <person name="Foster-Nyarko E."/>
            <person name="Jarju S."/>
            <person name="Secka A."/>
            <person name="Antonio M."/>
            <person name="Oren A."/>
            <person name="Chaudhuri R.R."/>
            <person name="La Ragione R."/>
            <person name="Hildebrand F."/>
            <person name="Pallen M.J."/>
        </authorList>
    </citation>
    <scope>NUCLEOTIDE SEQUENCE</scope>
    <source>
        <strain evidence="1">ChiBcec1-1093</strain>
    </source>
</reference>
<evidence type="ECO:0000313" key="2">
    <source>
        <dbReference type="Proteomes" id="UP000824101"/>
    </source>
</evidence>
<sequence>MKTLIIVNGTMGAGKTTVCRRLAELLPANVFLDGDWCWNMHPFIVTEETKAMVLENIAFLLNQFLACSALEHIIFCWVIHQEEILRDILSRLKLSNCRVLTVSLICSEEALRLRLQKDVEAGLRTEDVIERSVARLECYRDFPSVKLDVSHISPEEAAGKIAAMVREAE</sequence>
<name>A0A9D2GJC7_9FIRM</name>
<comment type="caution">
    <text evidence="1">The sequence shown here is derived from an EMBL/GenBank/DDBJ whole genome shotgun (WGS) entry which is preliminary data.</text>
</comment>
<dbReference type="Gene3D" id="3.40.50.300">
    <property type="entry name" value="P-loop containing nucleotide triphosphate hydrolases"/>
    <property type="match status" value="1"/>
</dbReference>
<accession>A0A9D2GJC7</accession>
<organism evidence="1 2">
    <name type="scientific">Candidatus Lachnoclostridium stercorigallinarum</name>
    <dbReference type="NCBI Taxonomy" id="2838634"/>
    <lineage>
        <taxon>Bacteria</taxon>
        <taxon>Bacillati</taxon>
        <taxon>Bacillota</taxon>
        <taxon>Clostridia</taxon>
        <taxon>Lachnospirales</taxon>
        <taxon>Lachnospiraceae</taxon>
    </lineage>
</organism>
<dbReference type="SUPFAM" id="SSF52540">
    <property type="entry name" value="P-loop containing nucleoside triphosphate hydrolases"/>
    <property type="match status" value="1"/>
</dbReference>
<proteinExistence type="predicted"/>
<dbReference type="EMBL" id="DXBC01000174">
    <property type="protein sequence ID" value="HIZ80298.1"/>
    <property type="molecule type" value="Genomic_DNA"/>
</dbReference>
<evidence type="ECO:0000313" key="1">
    <source>
        <dbReference type="EMBL" id="HIZ80298.1"/>
    </source>
</evidence>
<reference evidence="1" key="2">
    <citation type="submission" date="2021-04" db="EMBL/GenBank/DDBJ databases">
        <authorList>
            <person name="Gilroy R."/>
        </authorList>
    </citation>
    <scope>NUCLEOTIDE SEQUENCE</scope>
    <source>
        <strain evidence="1">ChiBcec1-1093</strain>
    </source>
</reference>
<dbReference type="InterPro" id="IPR027417">
    <property type="entry name" value="P-loop_NTPase"/>
</dbReference>
<dbReference type="Proteomes" id="UP000824101">
    <property type="component" value="Unassembled WGS sequence"/>
</dbReference>
<dbReference type="Pfam" id="PF13238">
    <property type="entry name" value="AAA_18"/>
    <property type="match status" value="1"/>
</dbReference>